<dbReference type="InterPro" id="IPR016035">
    <property type="entry name" value="Acyl_Trfase/lysoPLipase"/>
</dbReference>
<protein>
    <submittedName>
        <fullName evidence="5">Acyltransferase domain-containing protein</fullName>
    </submittedName>
</protein>
<feature type="non-terminal residue" evidence="5">
    <location>
        <position position="181"/>
    </location>
</feature>
<dbReference type="SUPFAM" id="SSF52151">
    <property type="entry name" value="FabD/lysophospholipase-like"/>
    <property type="match status" value="1"/>
</dbReference>
<dbReference type="PANTHER" id="PTHR43775">
    <property type="entry name" value="FATTY ACID SYNTHASE"/>
    <property type="match status" value="1"/>
</dbReference>
<evidence type="ECO:0000256" key="2">
    <source>
        <dbReference type="ARBA" id="ARBA00023268"/>
    </source>
</evidence>
<dbReference type="InterPro" id="IPR014043">
    <property type="entry name" value="Acyl_transferase_dom"/>
</dbReference>
<keyword evidence="2" id="KW-0511">Multifunctional enzyme</keyword>
<dbReference type="Gene3D" id="3.40.366.10">
    <property type="entry name" value="Malonyl-Coenzyme A Acyl Carrier Protein, domain 2"/>
    <property type="match status" value="1"/>
</dbReference>
<evidence type="ECO:0000256" key="3">
    <source>
        <dbReference type="ARBA" id="ARBA00023315"/>
    </source>
</evidence>
<dbReference type="GO" id="GO:0006633">
    <property type="term" value="P:fatty acid biosynthetic process"/>
    <property type="evidence" value="ECO:0007669"/>
    <property type="project" value="TreeGrafter"/>
</dbReference>
<evidence type="ECO:0000313" key="5">
    <source>
        <dbReference type="EMBL" id="RNG34157.1"/>
    </source>
</evidence>
<accession>A0A3M8WWM2</accession>
<keyword evidence="3 5" id="KW-0012">Acyltransferase</keyword>
<dbReference type="SUPFAM" id="SSF55048">
    <property type="entry name" value="Probable ACP-binding domain of malonyl-CoA ACP transacylase"/>
    <property type="match status" value="1"/>
</dbReference>
<keyword evidence="6" id="KW-1185">Reference proteome</keyword>
<dbReference type="SMART" id="SM00827">
    <property type="entry name" value="PKS_AT"/>
    <property type="match status" value="1"/>
</dbReference>
<dbReference type="Proteomes" id="UP000275401">
    <property type="component" value="Unassembled WGS sequence"/>
</dbReference>
<dbReference type="InterPro" id="IPR016036">
    <property type="entry name" value="Malonyl_transacylase_ACP-bd"/>
</dbReference>
<dbReference type="InterPro" id="IPR001227">
    <property type="entry name" value="Ac_transferase_dom_sf"/>
</dbReference>
<dbReference type="GO" id="GO:0004312">
    <property type="term" value="F:fatty acid synthase activity"/>
    <property type="evidence" value="ECO:0007669"/>
    <property type="project" value="TreeGrafter"/>
</dbReference>
<evidence type="ECO:0000313" key="6">
    <source>
        <dbReference type="Proteomes" id="UP000275401"/>
    </source>
</evidence>
<dbReference type="Pfam" id="PF00698">
    <property type="entry name" value="Acyl_transf_1"/>
    <property type="match status" value="1"/>
</dbReference>
<dbReference type="AlphaFoldDB" id="A0A3M8WWM2"/>
<proteinExistence type="predicted"/>
<organism evidence="5 6">
    <name type="scientific">Streptomyces botrytidirepellens</name>
    <dbReference type="NCBI Taxonomy" id="2486417"/>
    <lineage>
        <taxon>Bacteria</taxon>
        <taxon>Bacillati</taxon>
        <taxon>Actinomycetota</taxon>
        <taxon>Actinomycetes</taxon>
        <taxon>Kitasatosporales</taxon>
        <taxon>Streptomycetaceae</taxon>
        <taxon>Streptomyces</taxon>
    </lineage>
</organism>
<comment type="caution">
    <text evidence="5">The sequence shown here is derived from an EMBL/GenBank/DDBJ whole genome shotgun (WGS) entry which is preliminary data.</text>
</comment>
<feature type="domain" description="Malonyl-CoA:ACP transacylase (MAT)" evidence="4">
    <location>
        <begin position="1"/>
        <end position="181"/>
    </location>
</feature>
<reference evidence="5 6" key="1">
    <citation type="submission" date="2018-11" db="EMBL/GenBank/DDBJ databases">
        <title>The Potential of Streptomyces as Biocontrol Agents against the Tomato grey mould, Botrytis cinerea (Gray mold) Frontiers in Microbiology.</title>
        <authorList>
            <person name="Li D."/>
        </authorList>
    </citation>
    <scope>NUCLEOTIDE SEQUENCE [LARGE SCALE GENOMIC DNA]</scope>
    <source>
        <strain evidence="5 6">NEAU-LD23</strain>
    </source>
</reference>
<evidence type="ECO:0000256" key="1">
    <source>
        <dbReference type="ARBA" id="ARBA00022679"/>
    </source>
</evidence>
<keyword evidence="1 5" id="KW-0808">Transferase</keyword>
<dbReference type="EMBL" id="RIBZ01000086">
    <property type="protein sequence ID" value="RNG34157.1"/>
    <property type="molecule type" value="Genomic_DNA"/>
</dbReference>
<name>A0A3M8WWM2_9ACTN</name>
<sequence>MGRELAEGFPVFAEALDEACALVDPLLGCGVREVMWSEEEGAEERLARTEFAQPALFVFQYALARLWQSWGVTFGAVAGHSIGEIAACVVAGVLSVGDAARLVVARGRLMQQLPEGGAMLAVNATEADAVVVLEGAAGVAVAAVNAADSVVVSGPVGEIDRLAEQWRERGVRTSRLRVSHA</sequence>
<gene>
    <name evidence="5" type="ORF">EEJ42_06330</name>
</gene>
<dbReference type="InterPro" id="IPR050091">
    <property type="entry name" value="PKS_NRPS_Biosynth_Enz"/>
</dbReference>
<dbReference type="PANTHER" id="PTHR43775:SF51">
    <property type="entry name" value="INACTIVE PHENOLPHTHIOCEROL SYNTHESIS POLYKETIDE SYNTHASE TYPE I PKS1-RELATED"/>
    <property type="match status" value="1"/>
</dbReference>
<evidence type="ECO:0000259" key="4">
    <source>
        <dbReference type="SMART" id="SM00827"/>
    </source>
</evidence>